<dbReference type="PROSITE" id="PS51257">
    <property type="entry name" value="PROKAR_LIPOPROTEIN"/>
    <property type="match status" value="1"/>
</dbReference>
<evidence type="ECO:0000313" key="2">
    <source>
        <dbReference type="Proteomes" id="UP000218542"/>
    </source>
</evidence>
<protein>
    <submittedName>
        <fullName evidence="1">Phosphoglycerol transferase and related proteins</fullName>
    </submittedName>
</protein>
<sequence>MVKRFVEKRKYGCKIYLNGSLPNTFAMLFGCYYAVMAGHKEEFGKLNYTYNDRFFDQLLNSRLPSEQLIELGVSD</sequence>
<keyword evidence="2" id="KW-1185">Reference proteome</keyword>
<accession>A0A286U4A3</accession>
<reference evidence="2" key="1">
    <citation type="journal article" date="2017" name="Environ. Microbiol. Rep.">
        <title>Genetic Diversity of Marine Anaerobic Ammonium-Oxidizing Bacteria as Revealed by Genomic and Proteomic Analyses of 'Candidatus Scalindua japonica'.</title>
        <authorList>
            <person name="Oshiki M."/>
            <person name="Mizuto K."/>
            <person name="Kimura Z."/>
            <person name="Kindaichi T."/>
            <person name="Satoh H."/>
            <person name="Okabe S."/>
        </authorList>
    </citation>
    <scope>NUCLEOTIDE SEQUENCE [LARGE SCALE GENOMIC DNA]</scope>
    <source>
        <strain evidence="2">husup-a2</strain>
    </source>
</reference>
<evidence type="ECO:0000313" key="1">
    <source>
        <dbReference type="EMBL" id="GAX62969.1"/>
    </source>
</evidence>
<dbReference type="Proteomes" id="UP000218542">
    <property type="component" value="Unassembled WGS sequence"/>
</dbReference>
<comment type="caution">
    <text evidence="1">The sequence shown here is derived from an EMBL/GenBank/DDBJ whole genome shotgun (WGS) entry which is preliminary data.</text>
</comment>
<organism evidence="1 2">
    <name type="scientific">Candidatus Scalindua japonica</name>
    <dbReference type="NCBI Taxonomy" id="1284222"/>
    <lineage>
        <taxon>Bacteria</taxon>
        <taxon>Pseudomonadati</taxon>
        <taxon>Planctomycetota</taxon>
        <taxon>Candidatus Brocadiia</taxon>
        <taxon>Candidatus Brocadiales</taxon>
        <taxon>Candidatus Scalinduaceae</taxon>
        <taxon>Candidatus Scalindua</taxon>
    </lineage>
</organism>
<dbReference type="RefSeq" id="WP_096896360.1">
    <property type="nucleotide sequence ID" value="NZ_BAOS01000045.1"/>
</dbReference>
<name>A0A286U4A3_9BACT</name>
<proteinExistence type="predicted"/>
<keyword evidence="1" id="KW-0808">Transferase</keyword>
<dbReference type="EMBL" id="BAOS01000045">
    <property type="protein sequence ID" value="GAX62969.1"/>
    <property type="molecule type" value="Genomic_DNA"/>
</dbReference>
<dbReference type="GO" id="GO:0016740">
    <property type="term" value="F:transferase activity"/>
    <property type="evidence" value="ECO:0007669"/>
    <property type="project" value="UniProtKB-KW"/>
</dbReference>
<dbReference type="AlphaFoldDB" id="A0A286U4A3"/>
<gene>
    <name evidence="1" type="ORF">SCALIN_C45_0127</name>
</gene>